<dbReference type="Gene3D" id="3.30.450.90">
    <property type="match status" value="1"/>
</dbReference>
<dbReference type="RefSeq" id="WP_110130457.1">
    <property type="nucleotide sequence ID" value="NZ_QHJQ01000003.1"/>
</dbReference>
<dbReference type="EMBL" id="QHJQ01000003">
    <property type="protein sequence ID" value="PXA04652.1"/>
    <property type="molecule type" value="Genomic_DNA"/>
</dbReference>
<dbReference type="InterPro" id="IPR006321">
    <property type="entry name" value="PilT/PilU"/>
</dbReference>
<dbReference type="CDD" id="cd01131">
    <property type="entry name" value="PilT"/>
    <property type="match status" value="1"/>
</dbReference>
<evidence type="ECO:0000313" key="4">
    <source>
        <dbReference type="Proteomes" id="UP000247099"/>
    </source>
</evidence>
<sequence length="479" mass="53245">MKRDIKWLVYLGVEQELFELQPCLDLKQSLGEEVDIVAFAEALLEQKACTDFDGLQTLVEQAYGLAQADTPPDDPFQRKIAVVEETKEEEPEQAIIPEGMPDLSTANLPTDETAAADFMRKLLQACHEMGASDLHLSAGARPFARHTRNLSYLSDENLTDEASELLNLSLLSDDLKKRFTDRQDLDFALPLGKGERYRVNLMCHKEGIAGTYRLIPNKVPTLSEVGFDDLERIKKLLSYNNGLILVTGPVGSGKTVTLAAMMDEINRTRNDHVIAVEEPIEIVQDSKECHLTQREVGRHTKSFSSALKGALRQDPDIIVIGEMRDLETIEMAISASETGHLVIGTLHTADAANTLNRVLDVFPASQQTQIRIMLSHALRGIICQNLIPAVDGGMALAYELLICNTAVRALIHENKPEGLVNVMETGASEGMRVMDKSILSLWEKDIISDKVALSSLKSDMKRHQLRELIKLQRPTYAHE</sequence>
<dbReference type="InParanoid" id="A0A317ZI48"/>
<proteinExistence type="inferred from homology"/>
<dbReference type="AlphaFoldDB" id="A0A317ZI48"/>
<reference evidence="3 4" key="1">
    <citation type="submission" date="2018-05" db="EMBL/GenBank/DDBJ databases">
        <title>Coraliomargarita sinensis sp. nov., isolated from a marine solar saltern.</title>
        <authorList>
            <person name="Zhou L.Y."/>
        </authorList>
    </citation>
    <scope>NUCLEOTIDE SEQUENCE [LARGE SCALE GENOMIC DNA]</scope>
    <source>
        <strain evidence="3 4">WN38</strain>
    </source>
</reference>
<evidence type="ECO:0000259" key="2">
    <source>
        <dbReference type="PROSITE" id="PS00662"/>
    </source>
</evidence>
<evidence type="ECO:0000256" key="1">
    <source>
        <dbReference type="ARBA" id="ARBA00006611"/>
    </source>
</evidence>
<dbReference type="NCBIfam" id="TIGR01420">
    <property type="entry name" value="pilT_fam"/>
    <property type="match status" value="1"/>
</dbReference>
<dbReference type="SUPFAM" id="SSF52540">
    <property type="entry name" value="P-loop containing nucleoside triphosphate hydrolases"/>
    <property type="match status" value="1"/>
</dbReference>
<dbReference type="OrthoDB" id="9805147at2"/>
<dbReference type="GO" id="GO:0005524">
    <property type="term" value="F:ATP binding"/>
    <property type="evidence" value="ECO:0007669"/>
    <property type="project" value="InterPro"/>
</dbReference>
<gene>
    <name evidence="3" type="ORF">DDZ13_05625</name>
</gene>
<dbReference type="InterPro" id="IPR001482">
    <property type="entry name" value="T2SS/T4SS_dom"/>
</dbReference>
<dbReference type="Pfam" id="PF00437">
    <property type="entry name" value="T2SSE"/>
    <property type="match status" value="1"/>
</dbReference>
<comment type="similarity">
    <text evidence="1">Belongs to the GSP E family.</text>
</comment>
<accession>A0A317ZI48</accession>
<keyword evidence="4" id="KW-1185">Reference proteome</keyword>
<dbReference type="PROSITE" id="PS00662">
    <property type="entry name" value="T2SP_E"/>
    <property type="match status" value="1"/>
</dbReference>
<organism evidence="3 4">
    <name type="scientific">Coraliomargarita sinensis</name>
    <dbReference type="NCBI Taxonomy" id="2174842"/>
    <lineage>
        <taxon>Bacteria</taxon>
        <taxon>Pseudomonadati</taxon>
        <taxon>Verrucomicrobiota</taxon>
        <taxon>Opitutia</taxon>
        <taxon>Puniceicoccales</taxon>
        <taxon>Coraliomargaritaceae</taxon>
        <taxon>Coraliomargarita</taxon>
    </lineage>
</organism>
<dbReference type="PANTHER" id="PTHR30486">
    <property type="entry name" value="TWITCHING MOTILITY PROTEIN PILT"/>
    <property type="match status" value="1"/>
</dbReference>
<feature type="domain" description="Bacterial type II secretion system protein E" evidence="2">
    <location>
        <begin position="311"/>
        <end position="325"/>
    </location>
</feature>
<dbReference type="SMART" id="SM00382">
    <property type="entry name" value="AAA"/>
    <property type="match status" value="1"/>
</dbReference>
<dbReference type="InterPro" id="IPR050921">
    <property type="entry name" value="T4SS_GSP_E_ATPase"/>
</dbReference>
<dbReference type="Proteomes" id="UP000247099">
    <property type="component" value="Unassembled WGS sequence"/>
</dbReference>
<comment type="caution">
    <text evidence="3">The sequence shown here is derived from an EMBL/GenBank/DDBJ whole genome shotgun (WGS) entry which is preliminary data.</text>
</comment>
<dbReference type="InterPro" id="IPR027417">
    <property type="entry name" value="P-loop_NTPase"/>
</dbReference>
<evidence type="ECO:0000313" key="3">
    <source>
        <dbReference type="EMBL" id="PXA04652.1"/>
    </source>
</evidence>
<dbReference type="Gene3D" id="3.40.50.300">
    <property type="entry name" value="P-loop containing nucleotide triphosphate hydrolases"/>
    <property type="match status" value="1"/>
</dbReference>
<dbReference type="InterPro" id="IPR003593">
    <property type="entry name" value="AAA+_ATPase"/>
</dbReference>
<dbReference type="GO" id="GO:0016887">
    <property type="term" value="F:ATP hydrolysis activity"/>
    <property type="evidence" value="ECO:0007669"/>
    <property type="project" value="InterPro"/>
</dbReference>
<protein>
    <submittedName>
        <fullName evidence="3">Type IV pili twitching motility protein PilT</fullName>
    </submittedName>
</protein>
<name>A0A317ZI48_9BACT</name>